<dbReference type="VEuPathDB" id="FungiDB:ATEG_08362"/>
<keyword evidence="3" id="KW-1185">Reference proteome</keyword>
<name>A0A5M3ZCK3_ASPTE</name>
<evidence type="ECO:0000256" key="1">
    <source>
        <dbReference type="SAM" id="MobiDB-lite"/>
    </source>
</evidence>
<feature type="region of interest" description="Disordered" evidence="1">
    <location>
        <begin position="1"/>
        <end position="98"/>
    </location>
</feature>
<evidence type="ECO:0000313" key="2">
    <source>
        <dbReference type="EMBL" id="GFF20584.1"/>
    </source>
</evidence>
<organism evidence="2 3">
    <name type="scientific">Aspergillus terreus</name>
    <dbReference type="NCBI Taxonomy" id="33178"/>
    <lineage>
        <taxon>Eukaryota</taxon>
        <taxon>Fungi</taxon>
        <taxon>Dikarya</taxon>
        <taxon>Ascomycota</taxon>
        <taxon>Pezizomycotina</taxon>
        <taxon>Eurotiomycetes</taxon>
        <taxon>Eurotiomycetidae</taxon>
        <taxon>Eurotiales</taxon>
        <taxon>Aspergillaceae</taxon>
        <taxon>Aspergillus</taxon>
        <taxon>Aspergillus subgen. Circumdati</taxon>
    </lineage>
</organism>
<dbReference type="OrthoDB" id="9975114at2759"/>
<feature type="region of interest" description="Disordered" evidence="1">
    <location>
        <begin position="784"/>
        <end position="816"/>
    </location>
</feature>
<dbReference type="Proteomes" id="UP000452235">
    <property type="component" value="Unassembled WGS sequence"/>
</dbReference>
<feature type="compositionally biased region" description="Polar residues" evidence="1">
    <location>
        <begin position="306"/>
        <end position="316"/>
    </location>
</feature>
<feature type="region of interest" description="Disordered" evidence="1">
    <location>
        <begin position="528"/>
        <end position="550"/>
    </location>
</feature>
<feature type="compositionally biased region" description="Polar residues" evidence="1">
    <location>
        <begin position="528"/>
        <end position="542"/>
    </location>
</feature>
<proteinExistence type="predicted"/>
<sequence>MSSPAPYSGKGYLRRSMSTRTIRRGSRTPRSSLCSEPFDVDDAKHQATVAASLAMRRSAERSSTDSRRSYDSLGGPSSMAVPKRYHRSNYTQDRGDYTPARKSMAREVELQDNDQISFATLPSISEFGGLDGRNASLPSSYRRLRRSRSMFAPRQRLSHISYGNSHPEDGDQALGSPLSRGTLRRSMSFLRGGARSSHPIRHARSHEAAIQLARSEFKKNSFANDARSRHSSLFTLKPRRDYRPFRKTFRSTSTSGVDPYDTPSSAERYRSTPAFGRARSFSSSIKRGIKRVLGWNHSKPSCDPAQLQTSPCQSFDQENRSPRSIHYHHGTEIGSDEEANQVRPRSSFESLATSSSRVTSWADSTVANTITTRRPGEQSHLSIIHERATSGQDLSQPASADYLQRKLPSTPSPSKHSPPIDSQRLYTALMRKIGNPSVRSLEEEIVFGRVKEHRAIPTRTSSVYPRSSRQTIRPVPSDESIISRGSFTTARANIVTPQASHAVFEQKMAEDDTGSVIFATPEGLRASPDTSSVYSRSISGNAPASEEQTADIEVPVSEDEPGVATIFEIQRTTYCSPNRTSRSPADMPIRPSVDWQQWMNTQMQRFDKGVLVRDHYREEAQIHGEETDLAHDCQDFSASRIKDQDRSTPAPVDDESLFRMPTNNNFSRPFSRSSSVRTVVVSQKEPEKKAAAPYSTLTSPNYAGPNAFCVSRTRPRSNAISLSPIHPKPGHRFAPPESPTPKRGPAAVHPRLTVKLRYGNQTPGLSPDGRALSLRSARSYRDITRRTNENVKTEDRPGDYKDLYTQSQQNNSPISSKRMVELFLDSRRRQMGTEVSDGSVTEDAFV</sequence>
<dbReference type="AlphaFoldDB" id="A0A5M3ZCK3"/>
<protein>
    <submittedName>
        <fullName evidence="2">Uncharacterized protein</fullName>
    </submittedName>
</protein>
<feature type="region of interest" description="Disordered" evidence="1">
    <location>
        <begin position="720"/>
        <end position="747"/>
    </location>
</feature>
<feature type="region of interest" description="Disordered" evidence="1">
    <location>
        <begin position="299"/>
        <end position="347"/>
    </location>
</feature>
<feature type="region of interest" description="Disordered" evidence="1">
    <location>
        <begin position="159"/>
        <end position="180"/>
    </location>
</feature>
<feature type="region of interest" description="Disordered" evidence="1">
    <location>
        <begin position="640"/>
        <end position="670"/>
    </location>
</feature>
<comment type="caution">
    <text evidence="2">The sequence shown here is derived from an EMBL/GenBank/DDBJ whole genome shotgun (WGS) entry which is preliminary data.</text>
</comment>
<feature type="compositionally biased region" description="Basic and acidic residues" evidence="1">
    <location>
        <begin position="784"/>
        <end position="802"/>
    </location>
</feature>
<accession>A0A5M3ZCK3</accession>
<evidence type="ECO:0000313" key="3">
    <source>
        <dbReference type="Proteomes" id="UP000452235"/>
    </source>
</evidence>
<feature type="compositionally biased region" description="Polar residues" evidence="1">
    <location>
        <begin position="804"/>
        <end position="815"/>
    </location>
</feature>
<reference evidence="2 3" key="1">
    <citation type="submission" date="2020-01" db="EMBL/GenBank/DDBJ databases">
        <title>Aspergillus terreus IFO 6365 whole genome shotgun sequence.</title>
        <authorList>
            <person name="Kanamasa S."/>
            <person name="Takahashi H."/>
        </authorList>
    </citation>
    <scope>NUCLEOTIDE SEQUENCE [LARGE SCALE GENOMIC DNA]</scope>
    <source>
        <strain evidence="2 3">IFO 6365</strain>
    </source>
</reference>
<gene>
    <name evidence="2" type="ORF">ATEIFO6365_0012034000</name>
</gene>
<feature type="region of interest" description="Disordered" evidence="1">
    <location>
        <begin position="249"/>
        <end position="268"/>
    </location>
</feature>
<dbReference type="EMBL" id="BLJY01000012">
    <property type="protein sequence ID" value="GFF20584.1"/>
    <property type="molecule type" value="Genomic_DNA"/>
</dbReference>
<feature type="compositionally biased region" description="Basic and acidic residues" evidence="1">
    <location>
        <begin position="57"/>
        <end position="70"/>
    </location>
</feature>